<comment type="caution">
    <text evidence="2">The sequence shown here is derived from an EMBL/GenBank/DDBJ whole genome shotgun (WGS) entry which is preliminary data.</text>
</comment>
<sequence>MEYQSLSPNIGVKSVNETVKFYAEVLGFQLLMSVPETGEFAWAMVGSGNAVIMFQETRNLQEEYPQLKGKFQNASITFYVKLKGMNALYEKLKDTDYLVKALHKTFYGTDEFAVYDNNGFILTITEDTKNEEQIKNYDNYFLPADDYEKSKQFYSQTLGLSVKFEFKEQGMIAFQVGNEEPAIILKDKKRFPDAKPTVWIEVDNVKVLHDELKNKNIQFLTEPFKIRTGWAVEFTDPSGNRLGFTDYVNG</sequence>
<dbReference type="Pfam" id="PF00903">
    <property type="entry name" value="Glyoxalase"/>
    <property type="match status" value="2"/>
</dbReference>
<dbReference type="Gene3D" id="3.10.180.10">
    <property type="entry name" value="2,3-Dihydroxybiphenyl 1,2-Dioxygenase, domain 1"/>
    <property type="match status" value="2"/>
</dbReference>
<reference evidence="2" key="1">
    <citation type="submission" date="2019-03" db="EMBL/GenBank/DDBJ databases">
        <title>Single cell metagenomics reveals metabolic interactions within the superorganism composed of flagellate Streblomastix strix and complex community of Bacteroidetes bacteria on its surface.</title>
        <authorList>
            <person name="Treitli S.C."/>
            <person name="Kolisko M."/>
            <person name="Husnik F."/>
            <person name="Keeling P."/>
            <person name="Hampl V."/>
        </authorList>
    </citation>
    <scope>NUCLEOTIDE SEQUENCE</scope>
    <source>
        <strain evidence="2">STM</strain>
    </source>
</reference>
<evidence type="ECO:0000259" key="1">
    <source>
        <dbReference type="PROSITE" id="PS51819"/>
    </source>
</evidence>
<dbReference type="InterPro" id="IPR029068">
    <property type="entry name" value="Glyas_Bleomycin-R_OHBP_Dase"/>
</dbReference>
<evidence type="ECO:0000313" key="2">
    <source>
        <dbReference type="EMBL" id="KAA6337175.1"/>
    </source>
</evidence>
<feature type="domain" description="VOC" evidence="1">
    <location>
        <begin position="4"/>
        <end position="127"/>
    </location>
</feature>
<dbReference type="PANTHER" id="PTHR36437">
    <property type="entry name" value="GLYOXALASE/BLEOMYCIN RESISTANCE PROTEIN/DIOXYGENASE"/>
    <property type="match status" value="1"/>
</dbReference>
<dbReference type="InterPro" id="IPR004360">
    <property type="entry name" value="Glyas_Fos-R_dOase_dom"/>
</dbReference>
<accession>A0A5J4RV87</accession>
<name>A0A5J4RV87_9ZZZZ</name>
<dbReference type="EMBL" id="SNRY01000723">
    <property type="protein sequence ID" value="KAA6337175.1"/>
    <property type="molecule type" value="Genomic_DNA"/>
</dbReference>
<feature type="domain" description="VOC" evidence="1">
    <location>
        <begin position="136"/>
        <end position="247"/>
    </location>
</feature>
<organism evidence="2">
    <name type="scientific">termite gut metagenome</name>
    <dbReference type="NCBI Taxonomy" id="433724"/>
    <lineage>
        <taxon>unclassified sequences</taxon>
        <taxon>metagenomes</taxon>
        <taxon>organismal metagenomes</taxon>
    </lineage>
</organism>
<protein>
    <recommendedName>
        <fullName evidence="1">VOC domain-containing protein</fullName>
    </recommendedName>
</protein>
<dbReference type="PANTHER" id="PTHR36437:SF2">
    <property type="entry name" value="GLYOXALASE_BLEOMYCIN RESISTANCE PROTEIN_DIOXYGENASE"/>
    <property type="match status" value="1"/>
</dbReference>
<dbReference type="SUPFAM" id="SSF54593">
    <property type="entry name" value="Glyoxalase/Bleomycin resistance protein/Dihydroxybiphenyl dioxygenase"/>
    <property type="match status" value="2"/>
</dbReference>
<dbReference type="AlphaFoldDB" id="A0A5J4RV87"/>
<gene>
    <name evidence="2" type="ORF">EZS27_014716</name>
</gene>
<dbReference type="InterPro" id="IPR037523">
    <property type="entry name" value="VOC_core"/>
</dbReference>
<proteinExistence type="predicted"/>
<dbReference type="PROSITE" id="PS51819">
    <property type="entry name" value="VOC"/>
    <property type="match status" value="2"/>
</dbReference>